<dbReference type="HOGENOM" id="CLU_3412730_0_0_11"/>
<reference evidence="1 2" key="1">
    <citation type="journal article" date="2012" name="J. Bacteriol.">
        <title>Genome sequence of the human- and animal-pathogenic strain Nocardia cyriacigeorgica GUH-2.</title>
        <authorList>
            <person name="Zoropogui A."/>
            <person name="Pujic P."/>
            <person name="Normand P."/>
            <person name="Barbe V."/>
            <person name="Beaman B."/>
            <person name="Beaman L."/>
            <person name="Boiron P."/>
            <person name="Colinon C."/>
            <person name="Deredjian A."/>
            <person name="Graindorge A."/>
            <person name="Mangenot S."/>
            <person name="Nazaret S."/>
            <person name="Neto M."/>
            <person name="Petit S."/>
            <person name="Roche D."/>
            <person name="Vallenet D."/>
            <person name="Rodriguez-Nava V."/>
            <person name="Richard Y."/>
            <person name="Cournoyer B."/>
            <person name="Blaha D."/>
        </authorList>
    </citation>
    <scope>NUCLEOTIDE SEQUENCE [LARGE SCALE GENOMIC DNA]</scope>
    <source>
        <strain evidence="1 2">GUH-2</strain>
    </source>
</reference>
<keyword evidence="2" id="KW-1185">Reference proteome</keyword>
<dbReference type="AlphaFoldDB" id="H6R0V7"/>
<evidence type="ECO:0000313" key="2">
    <source>
        <dbReference type="Proteomes" id="UP000008190"/>
    </source>
</evidence>
<evidence type="ECO:0000313" key="1">
    <source>
        <dbReference type="EMBL" id="CCF61731.1"/>
    </source>
</evidence>
<gene>
    <name evidence="1" type="ordered locus">NOCYR_0920</name>
</gene>
<dbReference type="Proteomes" id="UP000008190">
    <property type="component" value="Chromosome"/>
</dbReference>
<name>H6R0V7_NOCCG</name>
<accession>H6R0V7</accession>
<dbReference type="EMBL" id="FO082843">
    <property type="protein sequence ID" value="CCF61731.1"/>
    <property type="molecule type" value="Genomic_DNA"/>
</dbReference>
<dbReference type="KEGG" id="ncy:NOCYR_0920"/>
<protein>
    <submittedName>
        <fullName evidence="1">Uncharacterized protein</fullName>
    </submittedName>
</protein>
<sequence length="28" mass="2747">MGDNVVVVADSLQAQDEAISSGINAAAT</sequence>
<proteinExistence type="predicted"/>
<organism evidence="1 2">
    <name type="scientific">Nocardia cyriacigeorgica (strain GUH-2)</name>
    <dbReference type="NCBI Taxonomy" id="1127134"/>
    <lineage>
        <taxon>Bacteria</taxon>
        <taxon>Bacillati</taxon>
        <taxon>Actinomycetota</taxon>
        <taxon>Actinomycetes</taxon>
        <taxon>Mycobacteriales</taxon>
        <taxon>Nocardiaceae</taxon>
        <taxon>Nocardia</taxon>
    </lineage>
</organism>